<evidence type="ECO:0000313" key="3">
    <source>
        <dbReference type="Proteomes" id="UP001305647"/>
    </source>
</evidence>
<dbReference type="AlphaFoldDB" id="A0AAN6PTS4"/>
<evidence type="ECO:0000313" key="2">
    <source>
        <dbReference type="EMBL" id="KAK4096514.1"/>
    </source>
</evidence>
<protein>
    <recommendedName>
        <fullName evidence="1">Nudix hydrolase domain-containing protein</fullName>
    </recommendedName>
</protein>
<dbReference type="PANTHER" id="PTHR43736:SF1">
    <property type="entry name" value="DIHYDRONEOPTERIN TRIPHOSPHATE DIPHOSPHATASE"/>
    <property type="match status" value="1"/>
</dbReference>
<organism evidence="2 3">
    <name type="scientific">Parathielavia hyrcaniae</name>
    <dbReference type="NCBI Taxonomy" id="113614"/>
    <lineage>
        <taxon>Eukaryota</taxon>
        <taxon>Fungi</taxon>
        <taxon>Dikarya</taxon>
        <taxon>Ascomycota</taxon>
        <taxon>Pezizomycotina</taxon>
        <taxon>Sordariomycetes</taxon>
        <taxon>Sordariomycetidae</taxon>
        <taxon>Sordariales</taxon>
        <taxon>Chaetomiaceae</taxon>
        <taxon>Parathielavia</taxon>
    </lineage>
</organism>
<feature type="domain" description="Nudix hydrolase" evidence="1">
    <location>
        <begin position="33"/>
        <end position="176"/>
    </location>
</feature>
<dbReference type="Pfam" id="PF00293">
    <property type="entry name" value="NUDIX"/>
    <property type="match status" value="1"/>
</dbReference>
<sequence>MSTTTSLDTFTFSSSLAPYNIPPHEYLAAHPTLDGLIVSGVVVHANRVLLIQRAPHDGFPLKWECPGGGVDQTDATILQALCREVHEETGLGVKHIAQVVDVFEFEGSGNSGTLWRKATFLVALDSEDVPVVVLNSDEHVDGVWASEGDVLVGRAQGSGLDFAYDGDRQIILDVLKNQGDLTSGT</sequence>
<dbReference type="PROSITE" id="PS51462">
    <property type="entry name" value="NUDIX"/>
    <property type="match status" value="1"/>
</dbReference>
<reference evidence="2" key="2">
    <citation type="submission" date="2023-05" db="EMBL/GenBank/DDBJ databases">
        <authorList>
            <consortium name="Lawrence Berkeley National Laboratory"/>
            <person name="Steindorff A."/>
            <person name="Hensen N."/>
            <person name="Bonometti L."/>
            <person name="Westerberg I."/>
            <person name="Brannstrom I.O."/>
            <person name="Guillou S."/>
            <person name="Cros-Aarteil S."/>
            <person name="Calhoun S."/>
            <person name="Haridas S."/>
            <person name="Kuo A."/>
            <person name="Mondo S."/>
            <person name="Pangilinan J."/>
            <person name="Riley R."/>
            <person name="Labutti K."/>
            <person name="Andreopoulos B."/>
            <person name="Lipzen A."/>
            <person name="Chen C."/>
            <person name="Yanf M."/>
            <person name="Daum C."/>
            <person name="Ng V."/>
            <person name="Clum A."/>
            <person name="Ohm R."/>
            <person name="Martin F."/>
            <person name="Silar P."/>
            <person name="Natvig D."/>
            <person name="Lalanne C."/>
            <person name="Gautier V."/>
            <person name="Ament-Velasquez S.L."/>
            <person name="Kruys A."/>
            <person name="Hutchinson M.I."/>
            <person name="Powell A.J."/>
            <person name="Barry K."/>
            <person name="Miller A.N."/>
            <person name="Grigoriev I.V."/>
            <person name="Debuchy R."/>
            <person name="Gladieux P."/>
            <person name="Thoren M.H."/>
            <person name="Johannesson H."/>
        </authorList>
    </citation>
    <scope>NUCLEOTIDE SEQUENCE</scope>
    <source>
        <strain evidence="2">CBS 757.83</strain>
    </source>
</reference>
<dbReference type="InterPro" id="IPR015797">
    <property type="entry name" value="NUDIX_hydrolase-like_dom_sf"/>
</dbReference>
<dbReference type="Gene3D" id="3.90.79.10">
    <property type="entry name" value="Nucleoside Triphosphate Pyrophosphohydrolase"/>
    <property type="match status" value="1"/>
</dbReference>
<keyword evidence="3" id="KW-1185">Reference proteome</keyword>
<dbReference type="PANTHER" id="PTHR43736">
    <property type="entry name" value="ADP-RIBOSE PYROPHOSPHATASE"/>
    <property type="match status" value="1"/>
</dbReference>
<dbReference type="CDD" id="cd02883">
    <property type="entry name" value="NUDIX_Hydrolase"/>
    <property type="match status" value="1"/>
</dbReference>
<reference evidence="2" key="1">
    <citation type="journal article" date="2023" name="Mol. Phylogenet. Evol.">
        <title>Genome-scale phylogeny and comparative genomics of the fungal order Sordariales.</title>
        <authorList>
            <person name="Hensen N."/>
            <person name="Bonometti L."/>
            <person name="Westerberg I."/>
            <person name="Brannstrom I.O."/>
            <person name="Guillou S."/>
            <person name="Cros-Aarteil S."/>
            <person name="Calhoun S."/>
            <person name="Haridas S."/>
            <person name="Kuo A."/>
            <person name="Mondo S."/>
            <person name="Pangilinan J."/>
            <person name="Riley R."/>
            <person name="LaButti K."/>
            <person name="Andreopoulos B."/>
            <person name="Lipzen A."/>
            <person name="Chen C."/>
            <person name="Yan M."/>
            <person name="Daum C."/>
            <person name="Ng V."/>
            <person name="Clum A."/>
            <person name="Steindorff A."/>
            <person name="Ohm R.A."/>
            <person name="Martin F."/>
            <person name="Silar P."/>
            <person name="Natvig D.O."/>
            <person name="Lalanne C."/>
            <person name="Gautier V."/>
            <person name="Ament-Velasquez S.L."/>
            <person name="Kruys A."/>
            <person name="Hutchinson M.I."/>
            <person name="Powell A.J."/>
            <person name="Barry K."/>
            <person name="Miller A.N."/>
            <person name="Grigoriev I.V."/>
            <person name="Debuchy R."/>
            <person name="Gladieux P."/>
            <person name="Hiltunen Thoren M."/>
            <person name="Johannesson H."/>
        </authorList>
    </citation>
    <scope>NUCLEOTIDE SEQUENCE</scope>
    <source>
        <strain evidence="2">CBS 757.83</strain>
    </source>
</reference>
<comment type="caution">
    <text evidence="2">The sequence shown here is derived from an EMBL/GenBank/DDBJ whole genome shotgun (WGS) entry which is preliminary data.</text>
</comment>
<dbReference type="SUPFAM" id="SSF55811">
    <property type="entry name" value="Nudix"/>
    <property type="match status" value="1"/>
</dbReference>
<dbReference type="InterPro" id="IPR000086">
    <property type="entry name" value="NUDIX_hydrolase_dom"/>
</dbReference>
<dbReference type="Proteomes" id="UP001305647">
    <property type="component" value="Unassembled WGS sequence"/>
</dbReference>
<gene>
    <name evidence="2" type="ORF">N658DRAFT_501501</name>
</gene>
<accession>A0AAN6PTS4</accession>
<dbReference type="EMBL" id="MU863710">
    <property type="protein sequence ID" value="KAK4096514.1"/>
    <property type="molecule type" value="Genomic_DNA"/>
</dbReference>
<evidence type="ECO:0000259" key="1">
    <source>
        <dbReference type="PROSITE" id="PS51462"/>
    </source>
</evidence>
<proteinExistence type="predicted"/>
<name>A0AAN6PTS4_9PEZI</name>